<dbReference type="InterPro" id="IPR050117">
    <property type="entry name" value="MAPK"/>
</dbReference>
<evidence type="ECO:0000256" key="16">
    <source>
        <dbReference type="ARBA" id="ARBA00022840"/>
    </source>
</evidence>
<evidence type="ECO:0000256" key="14">
    <source>
        <dbReference type="ARBA" id="ARBA00022782"/>
    </source>
</evidence>
<dbReference type="PROSITE" id="PS00108">
    <property type="entry name" value="PROTEIN_KINASE_ST"/>
    <property type="match status" value="1"/>
</dbReference>
<keyword evidence="9 29" id="KW-0808">Transferase</keyword>
<dbReference type="CDD" id="cd07855">
    <property type="entry name" value="STKc_ERK5"/>
    <property type="match status" value="1"/>
</dbReference>
<feature type="region of interest" description="Disordered" evidence="30">
    <location>
        <begin position="441"/>
        <end position="503"/>
    </location>
</feature>
<keyword evidence="23" id="KW-0676">Redox-active center</keyword>
<dbReference type="PROSITE" id="PS50011">
    <property type="entry name" value="PROTEIN_KINASE_DOM"/>
    <property type="match status" value="1"/>
</dbReference>
<keyword evidence="12 28" id="KW-0547">Nucleotide-binding</keyword>
<dbReference type="GO" id="GO:0042373">
    <property type="term" value="P:vitamin K metabolic process"/>
    <property type="evidence" value="ECO:0007669"/>
    <property type="project" value="InterPro"/>
</dbReference>
<dbReference type="FunFam" id="3.30.200.20:FF:000242">
    <property type="entry name" value="Mitogen-activated protein kinase"/>
    <property type="match status" value="1"/>
</dbReference>
<evidence type="ECO:0000256" key="25">
    <source>
        <dbReference type="ARBA" id="ARBA00047592"/>
    </source>
</evidence>
<evidence type="ECO:0000256" key="12">
    <source>
        <dbReference type="ARBA" id="ARBA00022741"/>
    </source>
</evidence>
<dbReference type="AlphaFoldDB" id="A0A8C5Q158"/>
<evidence type="ECO:0000256" key="17">
    <source>
        <dbReference type="ARBA" id="ARBA00022989"/>
    </source>
</evidence>
<keyword evidence="19" id="KW-0560">Oxidoreductase</keyword>
<feature type="compositionally biased region" description="Basic and acidic residues" evidence="30">
    <location>
        <begin position="558"/>
        <end position="574"/>
    </location>
</feature>
<name>A0A8C5Q158_9ANUR</name>
<keyword evidence="18" id="KW-0007">Acetylation</keyword>
<evidence type="ECO:0000256" key="31">
    <source>
        <dbReference type="SAM" id="Phobius"/>
    </source>
</evidence>
<dbReference type="InterPro" id="IPR011009">
    <property type="entry name" value="Kinase-like_dom_sf"/>
</dbReference>
<dbReference type="Pfam" id="PF00069">
    <property type="entry name" value="Pkinase"/>
    <property type="match status" value="1"/>
</dbReference>
<dbReference type="InterPro" id="IPR012932">
    <property type="entry name" value="VKOR"/>
</dbReference>
<dbReference type="CDD" id="cd12917">
    <property type="entry name" value="VKOR_euk"/>
    <property type="match status" value="1"/>
</dbReference>
<comment type="function">
    <text evidence="27">Plays a role in various cellular processes such as proliferation, differentiation and cell survival. The upstream activator of MAPK7 is the MAPK kinase MAP2K5. Upon activation, it translocates to the nucleus and phosphorylates various downstream targets including MEF2C. EGF activates MAPK7 through a Ras-independent and MAP2K5-dependent pathway. As part of the MAPK/ERK signaling pathway, acts as a negative regulator of apoptosis in cardiomyocytes via interaction with STUB1/CHIP and promotion of STUB1-mediated ubiquitination and degradation of ICER-type isoforms of CREM. May have a role in muscle cell differentiation. May be important for endothelial function and maintenance of blood vessel integrity. MAP2K5 and MAPK7 interact specifically with one another and not with MEK1/ERK1 or MEK2/ERK2 pathways. Phosphorylates SGK1 at Ser-78 and this is required for growth factor-induced cell cycle progression. Involved in the regulation of p53/TP53 by disrupting the PML-MDM2 interaction.</text>
</comment>
<keyword evidence="22" id="KW-0539">Nucleus</keyword>
<evidence type="ECO:0000256" key="22">
    <source>
        <dbReference type="ARBA" id="ARBA00023242"/>
    </source>
</evidence>
<evidence type="ECO:0000256" key="6">
    <source>
        <dbReference type="ARBA" id="ARBA00022490"/>
    </source>
</evidence>
<dbReference type="Pfam" id="PF07884">
    <property type="entry name" value="VKOR"/>
    <property type="match status" value="1"/>
</dbReference>
<dbReference type="FunFam" id="1.10.510.10:FF:000013">
    <property type="entry name" value="Mitogen-activated protein kinase"/>
    <property type="match status" value="1"/>
</dbReference>
<evidence type="ECO:0000256" key="2">
    <source>
        <dbReference type="ARBA" id="ARBA00004322"/>
    </source>
</evidence>
<dbReference type="GeneTree" id="ENSGT00940000160215"/>
<evidence type="ECO:0000256" key="24">
    <source>
        <dbReference type="ARBA" id="ARBA00023306"/>
    </source>
</evidence>
<dbReference type="GO" id="GO:0043066">
    <property type="term" value="P:negative regulation of apoptotic process"/>
    <property type="evidence" value="ECO:0007669"/>
    <property type="project" value="UniProtKB-ARBA"/>
</dbReference>
<dbReference type="SMART" id="SM00756">
    <property type="entry name" value="VKc"/>
    <property type="match status" value="1"/>
</dbReference>
<accession>A0A8C5Q158</accession>
<dbReference type="PROSITE" id="PS01351">
    <property type="entry name" value="MAPK"/>
    <property type="match status" value="1"/>
</dbReference>
<feature type="binding site" evidence="28">
    <location>
        <position position="80"/>
    </location>
    <ligand>
        <name>ATP</name>
        <dbReference type="ChEBI" id="CHEBI:30616"/>
    </ligand>
</feature>
<feature type="transmembrane region" description="Helical" evidence="31">
    <location>
        <begin position="907"/>
        <end position="932"/>
    </location>
</feature>
<dbReference type="InterPro" id="IPR038354">
    <property type="entry name" value="VKOR_sf"/>
</dbReference>
<keyword evidence="34" id="KW-1185">Reference proteome</keyword>
<evidence type="ECO:0000256" key="15">
    <source>
        <dbReference type="ARBA" id="ARBA00022824"/>
    </source>
</evidence>
<dbReference type="SMART" id="SM00220">
    <property type="entry name" value="S_TKc"/>
    <property type="match status" value="1"/>
</dbReference>
<dbReference type="InterPro" id="IPR003527">
    <property type="entry name" value="MAP_kinase_CS"/>
</dbReference>
<dbReference type="GO" id="GO:0004707">
    <property type="term" value="F:MAP kinase activity"/>
    <property type="evidence" value="ECO:0007669"/>
    <property type="project" value="UniProtKB-EC"/>
</dbReference>
<dbReference type="PANTHER" id="PTHR24055">
    <property type="entry name" value="MITOGEN-ACTIVATED PROTEIN KINASE"/>
    <property type="match status" value="1"/>
</dbReference>
<evidence type="ECO:0000256" key="27">
    <source>
        <dbReference type="ARBA" id="ARBA00058403"/>
    </source>
</evidence>
<keyword evidence="21" id="KW-1015">Disulfide bond</keyword>
<dbReference type="Ensembl" id="ENSLLET00000031928.1">
    <property type="protein sequence ID" value="ENSLLEP00000030749.1"/>
    <property type="gene ID" value="ENSLLEG00000019466.1"/>
</dbReference>
<evidence type="ECO:0000256" key="23">
    <source>
        <dbReference type="ARBA" id="ARBA00023284"/>
    </source>
</evidence>
<feature type="region of interest" description="Disordered" evidence="30">
    <location>
        <begin position="1"/>
        <end position="25"/>
    </location>
</feature>
<dbReference type="SUPFAM" id="SSF56112">
    <property type="entry name" value="Protein kinase-like (PK-like)"/>
    <property type="match status" value="1"/>
</dbReference>
<keyword evidence="29" id="KW-0460">Magnesium</keyword>
<feature type="compositionally biased region" description="Basic and acidic residues" evidence="30">
    <location>
        <begin position="533"/>
        <end position="550"/>
    </location>
</feature>
<keyword evidence="16 28" id="KW-0067">ATP-binding</keyword>
<reference evidence="33" key="1">
    <citation type="submission" date="2025-08" db="UniProtKB">
        <authorList>
            <consortium name="Ensembl"/>
        </authorList>
    </citation>
    <scope>IDENTIFICATION</scope>
</reference>
<keyword evidence="14" id="KW-0221">Differentiation</keyword>
<dbReference type="OrthoDB" id="192887at2759"/>
<dbReference type="PROSITE" id="PS00107">
    <property type="entry name" value="PROTEIN_KINASE_ATP"/>
    <property type="match status" value="1"/>
</dbReference>
<comment type="catalytic activity">
    <reaction evidence="26">
        <text>L-seryl-[protein] + ATP = O-phospho-L-seryl-[protein] + ADP + H(+)</text>
        <dbReference type="Rhea" id="RHEA:17989"/>
        <dbReference type="Rhea" id="RHEA-COMP:9863"/>
        <dbReference type="Rhea" id="RHEA-COMP:11604"/>
        <dbReference type="ChEBI" id="CHEBI:15378"/>
        <dbReference type="ChEBI" id="CHEBI:29999"/>
        <dbReference type="ChEBI" id="CHEBI:30616"/>
        <dbReference type="ChEBI" id="CHEBI:83421"/>
        <dbReference type="ChEBI" id="CHEBI:456216"/>
        <dbReference type="EC" id="2.7.11.24"/>
    </reaction>
</comment>
<evidence type="ECO:0000256" key="19">
    <source>
        <dbReference type="ARBA" id="ARBA00023002"/>
    </source>
</evidence>
<feature type="compositionally biased region" description="Basic and acidic residues" evidence="30">
    <location>
        <begin position="478"/>
        <end position="503"/>
    </location>
</feature>
<dbReference type="Gene3D" id="1.10.510.10">
    <property type="entry name" value="Transferase(Phosphotransferase) domain 1"/>
    <property type="match status" value="1"/>
</dbReference>
<dbReference type="InterPro" id="IPR017441">
    <property type="entry name" value="Protein_kinase_ATP_BS"/>
</dbReference>
<dbReference type="InterPro" id="IPR008271">
    <property type="entry name" value="Ser/Thr_kinase_AS"/>
</dbReference>
<keyword evidence="15" id="KW-0256">Endoplasmic reticulum</keyword>
<evidence type="ECO:0000256" key="10">
    <source>
        <dbReference type="ARBA" id="ARBA00022692"/>
    </source>
</evidence>
<dbReference type="GO" id="GO:0005524">
    <property type="term" value="F:ATP binding"/>
    <property type="evidence" value="ECO:0007669"/>
    <property type="project" value="UniProtKB-UniRule"/>
</dbReference>
<evidence type="ECO:0000256" key="1">
    <source>
        <dbReference type="ARBA" id="ARBA00001946"/>
    </source>
</evidence>
<dbReference type="GO" id="GO:0048038">
    <property type="term" value="F:quinone binding"/>
    <property type="evidence" value="ECO:0007669"/>
    <property type="project" value="UniProtKB-KW"/>
</dbReference>
<comment type="activity regulation">
    <text evidence="29">Activated by threonine and tyrosine phosphorylation.</text>
</comment>
<evidence type="ECO:0000256" key="4">
    <source>
        <dbReference type="ARBA" id="ARBA00004496"/>
    </source>
</evidence>
<comment type="similarity">
    <text evidence="5">Belongs to the VKOR family.</text>
</comment>
<reference evidence="33" key="2">
    <citation type="submission" date="2025-09" db="UniProtKB">
        <authorList>
            <consortium name="Ensembl"/>
        </authorList>
    </citation>
    <scope>IDENTIFICATION</scope>
</reference>
<dbReference type="GO" id="GO:0030154">
    <property type="term" value="P:cell differentiation"/>
    <property type="evidence" value="ECO:0007669"/>
    <property type="project" value="UniProtKB-KW"/>
</dbReference>
<comment type="cofactor">
    <cofactor evidence="1 29">
        <name>Mg(2+)</name>
        <dbReference type="ChEBI" id="CHEBI:18420"/>
    </cofactor>
</comment>
<comment type="catalytic activity">
    <reaction evidence="25 29">
        <text>L-threonyl-[protein] + ATP = O-phospho-L-threonyl-[protein] + ADP + H(+)</text>
        <dbReference type="Rhea" id="RHEA:46608"/>
        <dbReference type="Rhea" id="RHEA-COMP:11060"/>
        <dbReference type="Rhea" id="RHEA-COMP:11605"/>
        <dbReference type="ChEBI" id="CHEBI:15378"/>
        <dbReference type="ChEBI" id="CHEBI:30013"/>
        <dbReference type="ChEBI" id="CHEBI:30616"/>
        <dbReference type="ChEBI" id="CHEBI:61977"/>
        <dbReference type="ChEBI" id="CHEBI:456216"/>
        <dbReference type="EC" id="2.7.11.24"/>
    </reaction>
</comment>
<evidence type="ECO:0000259" key="32">
    <source>
        <dbReference type="PROSITE" id="PS50011"/>
    </source>
</evidence>
<evidence type="ECO:0000256" key="21">
    <source>
        <dbReference type="ARBA" id="ARBA00023157"/>
    </source>
</evidence>
<feature type="region of interest" description="Disordered" evidence="30">
    <location>
        <begin position="519"/>
        <end position="574"/>
    </location>
</feature>
<feature type="compositionally biased region" description="Basic and acidic residues" evidence="30">
    <location>
        <begin position="1"/>
        <end position="16"/>
    </location>
</feature>
<feature type="domain" description="Protein kinase" evidence="32">
    <location>
        <begin position="50"/>
        <end position="342"/>
    </location>
</feature>
<dbReference type="InterPro" id="IPR000719">
    <property type="entry name" value="Prot_kinase_dom"/>
</dbReference>
<evidence type="ECO:0000256" key="8">
    <source>
        <dbReference type="ARBA" id="ARBA00022553"/>
    </source>
</evidence>
<evidence type="ECO:0000256" key="9">
    <source>
        <dbReference type="ARBA" id="ARBA00022679"/>
    </source>
</evidence>
<keyword evidence="10 31" id="KW-0812">Transmembrane</keyword>
<keyword evidence="7 29" id="KW-0723">Serine/threonine-protein kinase</keyword>
<keyword evidence="24" id="KW-0131">Cell cycle</keyword>
<evidence type="ECO:0000256" key="29">
    <source>
        <dbReference type="RuleBase" id="RU361165"/>
    </source>
</evidence>
<organism evidence="33 34">
    <name type="scientific">Leptobrachium leishanense</name>
    <name type="common">Leishan spiny toad</name>
    <dbReference type="NCBI Taxonomy" id="445787"/>
    <lineage>
        <taxon>Eukaryota</taxon>
        <taxon>Metazoa</taxon>
        <taxon>Chordata</taxon>
        <taxon>Craniata</taxon>
        <taxon>Vertebrata</taxon>
        <taxon>Euteleostomi</taxon>
        <taxon>Amphibia</taxon>
        <taxon>Batrachia</taxon>
        <taxon>Anura</taxon>
        <taxon>Pelobatoidea</taxon>
        <taxon>Megophryidae</taxon>
        <taxon>Leptobrachium</taxon>
    </lineage>
</organism>
<keyword evidence="17 31" id="KW-1133">Transmembrane helix</keyword>
<keyword evidence="6" id="KW-0963">Cytoplasm</keyword>
<evidence type="ECO:0000256" key="30">
    <source>
        <dbReference type="SAM" id="MobiDB-lite"/>
    </source>
</evidence>
<evidence type="ECO:0000256" key="20">
    <source>
        <dbReference type="ARBA" id="ARBA00023136"/>
    </source>
</evidence>
<sequence length="995" mass="110841">MAELRKQQEDPQDGGHSKLGPSHLSSTTSKNLAILKERSFDINFEVGDEYQIIETIGTGAYGVVSSARRKDTGQRVAIKKIPNAFDVVTNAKRTLRELKILKHFKHDNIIAIKDILKPSVPYADFRSVYVVLDLMESDLHQIIHSSQPLTLEHARYFLYQLLRGLKYIHSANVLHRDLKPSNLLINENCELKIGDFGMARGLCTKPDEYKYFMTEYVATRWYRAPELMLSLHEYTQAIDMWSVGCIFAEMLGRRQLFPGKNYIHQLQLIMTVLGTPSNQVIRAIGAERVRAYIQSLPTRQPVPWSNLYPQGDRKALDLLSKMLRFDPRERISVQEALRHPFLSKYHDPDDEPECVPAFDFGFDKMILTKEQIKEAIVAEIDGFHRRREGIQRQISFKPALVPAVEGPVGVGAIREDHFHSPPLLPPTGDLDVDMPSANSAREKVDFPMESPRAPMKPETIDLTSPVESGETAPSPGTKEVKEEVPPVKADPEPVPKREGAISDDTKAALKAALLKSALRNKGKDAPTSVSEAPELKKPITAQERQREREEKRKRRQERAREREKKQKEKERREVKKAEGFGGLVLSESDKNLLERWSRMVDQTQNLLPNPPLNHKPSGPNLLPCPTQTADVCSVAQPVYSGATINRLEEVASRSNGTLPTPLPTPAVAPSIQFVPQCMKPCPVPSLVQYVPPTSAGFHIPPVVLAPQAKLEAPPLAPRVPADVKFIGGQVLQSHFPIPPTSNASWSRCGQQEGWPAPDVGDGKRGPLSVDPLLFLCDSTGLEQTQRTGIPYPRPVNHLSPEEHKPHDITPLPPSTFSTNNVSHPTSPDISLVTQQLSKSQVEDLLPPIFSVTPKGSGAGYGVGFDLEEFLNQSFEMVSETRERWGRGFGLVENILGPQSPANQPNSVFGVVFYALQVLLGFVGSVSAAVTLLVTSLMSIGGSLYLAYILFYVLEDFCVICITTYVLNFSLLLLNINRLRGLRTEPKRSKAKRKKH</sequence>
<evidence type="ECO:0000256" key="26">
    <source>
        <dbReference type="ARBA" id="ARBA00048312"/>
    </source>
</evidence>
<proteinExistence type="inferred from homology"/>
<evidence type="ECO:0000313" key="33">
    <source>
        <dbReference type="Ensembl" id="ENSLLEP00000030749.1"/>
    </source>
</evidence>
<dbReference type="GO" id="GO:0005789">
    <property type="term" value="C:endoplasmic reticulum membrane"/>
    <property type="evidence" value="ECO:0007669"/>
    <property type="project" value="UniProtKB-SubCell"/>
</dbReference>
<evidence type="ECO:0000256" key="18">
    <source>
        <dbReference type="ARBA" id="ARBA00022990"/>
    </source>
</evidence>
<evidence type="ECO:0000313" key="34">
    <source>
        <dbReference type="Proteomes" id="UP000694569"/>
    </source>
</evidence>
<dbReference type="EC" id="2.7.11.24" evidence="29"/>
<gene>
    <name evidence="33" type="primary">MAPK7</name>
</gene>
<evidence type="ECO:0000256" key="5">
    <source>
        <dbReference type="ARBA" id="ARBA00006214"/>
    </source>
</evidence>
<dbReference type="InterPro" id="IPR042406">
    <property type="entry name" value="VKORC1/VKORC1L1"/>
</dbReference>
<comment type="similarity">
    <text evidence="29">Belongs to the protein kinase superfamily. Ser/Thr protein kinase family. MAP kinase subfamily.</text>
</comment>
<keyword evidence="8" id="KW-0597">Phosphoprotein</keyword>
<dbReference type="GO" id="GO:0047057">
    <property type="term" value="F:vitamin-K-epoxide reductase (warfarin-sensitive) activity"/>
    <property type="evidence" value="ECO:0007669"/>
    <property type="project" value="InterPro"/>
</dbReference>
<evidence type="ECO:0000256" key="13">
    <source>
        <dbReference type="ARBA" id="ARBA00022777"/>
    </source>
</evidence>
<dbReference type="Gene3D" id="1.20.1440.130">
    <property type="entry name" value="VKOR domain"/>
    <property type="match status" value="1"/>
</dbReference>
<comment type="subcellular location">
    <subcellularLocation>
        <location evidence="4">Cytoplasm</location>
    </subcellularLocation>
    <subcellularLocation>
        <location evidence="3">Endoplasmic reticulum membrane</location>
        <topology evidence="3">Multi-pass membrane protein</topology>
    </subcellularLocation>
    <subcellularLocation>
        <location evidence="2">Nucleus</location>
        <location evidence="2">PML body</location>
    </subcellularLocation>
</comment>
<evidence type="ECO:0000256" key="11">
    <source>
        <dbReference type="ARBA" id="ARBA00022719"/>
    </source>
</evidence>
<evidence type="ECO:0000256" key="3">
    <source>
        <dbReference type="ARBA" id="ARBA00004477"/>
    </source>
</evidence>
<evidence type="ECO:0000256" key="28">
    <source>
        <dbReference type="PROSITE-ProRule" id="PRU10141"/>
    </source>
</evidence>
<keyword evidence="20 31" id="KW-0472">Membrane</keyword>
<dbReference type="GO" id="GO:0016605">
    <property type="term" value="C:PML body"/>
    <property type="evidence" value="ECO:0007669"/>
    <property type="project" value="UniProtKB-SubCell"/>
</dbReference>
<dbReference type="Gene3D" id="3.30.200.20">
    <property type="entry name" value="Phosphorylase Kinase, domain 1"/>
    <property type="match status" value="1"/>
</dbReference>
<dbReference type="Proteomes" id="UP000694569">
    <property type="component" value="Unplaced"/>
</dbReference>
<keyword evidence="11" id="KW-0874">Quinone</keyword>
<evidence type="ECO:0000256" key="7">
    <source>
        <dbReference type="ARBA" id="ARBA00022527"/>
    </source>
</evidence>
<keyword evidence="13 29" id="KW-0418">Kinase</keyword>
<protein>
    <recommendedName>
        <fullName evidence="29">Mitogen-activated protein kinase</fullName>
        <ecNumber evidence="29">2.7.11.24</ecNumber>
    </recommendedName>
</protein>